<evidence type="ECO:0000313" key="12">
    <source>
        <dbReference type="Proteomes" id="UP000054632"/>
    </source>
</evidence>
<dbReference type="InterPro" id="IPR027417">
    <property type="entry name" value="P-loop_NTPase"/>
</dbReference>
<keyword evidence="9" id="KW-0378">Hydrolase</keyword>
<dbReference type="EMBL" id="JYDS01000014">
    <property type="protein sequence ID" value="KRZ32775.1"/>
    <property type="molecule type" value="Genomic_DNA"/>
</dbReference>
<dbReference type="OrthoDB" id="1937997at2759"/>
<keyword evidence="3" id="KW-0963">Cytoplasm</keyword>
<comment type="subcellular location">
    <subcellularLocation>
        <location evidence="1">Cytoplasm</location>
    </subcellularLocation>
</comment>
<dbReference type="Proteomes" id="UP000054632">
    <property type="component" value="Unassembled WGS sequence"/>
</dbReference>
<reference evidence="12 13" key="1">
    <citation type="submission" date="2015-01" db="EMBL/GenBank/DDBJ databases">
        <title>Evolution of Trichinella species and genotypes.</title>
        <authorList>
            <person name="Korhonen P.K."/>
            <person name="Edoardo P."/>
            <person name="Giuseppe L.R."/>
            <person name="Gasser R.B."/>
        </authorList>
    </citation>
    <scope>NUCLEOTIDE SEQUENCE [LARGE SCALE GENOMIC DNA]</scope>
    <source>
        <strain evidence="9">ISS13</strain>
        <strain evidence="11">ISS176</strain>
        <strain evidence="10">ISS588</strain>
    </source>
</reference>
<dbReference type="EMBL" id="JYDR01000006">
    <property type="protein sequence ID" value="KRY77670.1"/>
    <property type="molecule type" value="Genomic_DNA"/>
</dbReference>
<protein>
    <submittedName>
        <fullName evidence="9">26S protease regulatory subunit S10B-like protein B</fullName>
    </submittedName>
</protein>
<gene>
    <name evidence="9" type="primary">RPT4B</name>
    <name evidence="9" type="ORF">T4A_5547</name>
    <name evidence="10" type="ORF">T4B_4451</name>
    <name evidence="11" type="ORF">T4C_9357</name>
</gene>
<dbReference type="GO" id="GO:0005737">
    <property type="term" value="C:cytoplasm"/>
    <property type="evidence" value="ECO:0007669"/>
    <property type="project" value="UniProtKB-SubCell"/>
</dbReference>
<proteinExistence type="inferred from homology"/>
<dbReference type="InterPro" id="IPR003959">
    <property type="entry name" value="ATPase_AAA_core"/>
</dbReference>
<evidence type="ECO:0000256" key="2">
    <source>
        <dbReference type="ARBA" id="ARBA00006914"/>
    </source>
</evidence>
<keyword evidence="5" id="KW-0067">ATP-binding</keyword>
<feature type="region of interest" description="Disordered" evidence="7">
    <location>
        <begin position="1"/>
        <end position="22"/>
    </location>
</feature>
<dbReference type="InterPro" id="IPR050221">
    <property type="entry name" value="26S_Proteasome_ATPase"/>
</dbReference>
<dbReference type="Pfam" id="PF00004">
    <property type="entry name" value="AAA"/>
    <property type="match status" value="1"/>
</dbReference>
<evidence type="ECO:0000259" key="8">
    <source>
        <dbReference type="SMART" id="SM00382"/>
    </source>
</evidence>
<dbReference type="FunFam" id="3.40.50.300:FF:000033">
    <property type="entry name" value="26S protease regulatory subunit 6B"/>
    <property type="match status" value="1"/>
</dbReference>
<dbReference type="Proteomes" id="UP000054805">
    <property type="component" value="Unassembled WGS sequence"/>
</dbReference>
<dbReference type="Proteomes" id="UP000054826">
    <property type="component" value="Unassembled WGS sequence"/>
</dbReference>
<dbReference type="EMBL" id="JYDV01000008">
    <property type="protein sequence ID" value="KRZ43904.1"/>
    <property type="molecule type" value="Genomic_DNA"/>
</dbReference>
<dbReference type="AlphaFoldDB" id="A0A0V1EUW0"/>
<dbReference type="GO" id="GO:0006508">
    <property type="term" value="P:proteolysis"/>
    <property type="evidence" value="ECO:0007669"/>
    <property type="project" value="UniProtKB-KW"/>
</dbReference>
<evidence type="ECO:0000256" key="1">
    <source>
        <dbReference type="ARBA" id="ARBA00004496"/>
    </source>
</evidence>
<evidence type="ECO:0000256" key="3">
    <source>
        <dbReference type="ARBA" id="ARBA00022490"/>
    </source>
</evidence>
<dbReference type="GO" id="GO:0005524">
    <property type="term" value="F:ATP binding"/>
    <property type="evidence" value="ECO:0007669"/>
    <property type="project" value="UniProtKB-KW"/>
</dbReference>
<dbReference type="Gene3D" id="3.40.50.300">
    <property type="entry name" value="P-loop containing nucleotide triphosphate hydrolases"/>
    <property type="match status" value="1"/>
</dbReference>
<dbReference type="PANTHER" id="PTHR23073">
    <property type="entry name" value="26S PROTEASOME REGULATORY SUBUNIT"/>
    <property type="match status" value="1"/>
</dbReference>
<dbReference type="SMART" id="SM00382">
    <property type="entry name" value="AAA"/>
    <property type="match status" value="1"/>
</dbReference>
<dbReference type="Gene3D" id="2.40.50.140">
    <property type="entry name" value="Nucleic acid-binding proteins"/>
    <property type="match status" value="1"/>
</dbReference>
<sequence>MESNQRQIGSIKKALENNNNQNPNDDAIIAKLRLRLMVNYKQVKKLHMFKDKRDEVCKRTIEEMNDSQCQLDRMKIGTITLVAKVLSALDKRVLIKTSGDVQYLCDCSKELDVNNLKKHTRVGVDRITLTITCILPPEVNPIIYNMHTRDEDKKTNFSMIGGLDDEIRQIREVVELPMKNPELFKRVGVTPPKGVLLYGPPGTGKTMIARLVASQIDCLFLQASATTITDSYIGEAAKIVREIFAYAKAHSPCIIFLDEIDAIGCKRSANVHSSDREVQRTMMEFIETMVLQILSQIDGFDPLGQVKYILATNRPDALDSALLRPGRIDRKIEIKLPNDLARNKILQIYTKDMPIESAANLEPLVKITEGFNGADLKNVATEAAMFAIRQKRKMITHDDLMKSARKIAEGKKIESHFDHNF</sequence>
<dbReference type="Pfam" id="PF17862">
    <property type="entry name" value="AAA_lid_3"/>
    <property type="match status" value="1"/>
</dbReference>
<evidence type="ECO:0000313" key="11">
    <source>
        <dbReference type="EMBL" id="KRZ43904.1"/>
    </source>
</evidence>
<evidence type="ECO:0000256" key="5">
    <source>
        <dbReference type="ARBA" id="ARBA00022840"/>
    </source>
</evidence>
<comment type="similarity">
    <text evidence="2">Belongs to the AAA ATPase family.</text>
</comment>
<evidence type="ECO:0000256" key="6">
    <source>
        <dbReference type="ARBA" id="ARBA00022942"/>
    </source>
</evidence>
<dbReference type="GO" id="GO:0016887">
    <property type="term" value="F:ATP hydrolysis activity"/>
    <property type="evidence" value="ECO:0007669"/>
    <property type="project" value="InterPro"/>
</dbReference>
<keyword evidence="13" id="KW-1185">Reference proteome</keyword>
<dbReference type="GO" id="GO:0000502">
    <property type="term" value="C:proteasome complex"/>
    <property type="evidence" value="ECO:0007669"/>
    <property type="project" value="UniProtKB-KW"/>
</dbReference>
<evidence type="ECO:0000313" key="10">
    <source>
        <dbReference type="EMBL" id="KRZ32775.1"/>
    </source>
</evidence>
<name>A0A0V1EUW0_TRIPS</name>
<evidence type="ECO:0000313" key="13">
    <source>
        <dbReference type="Proteomes" id="UP000054805"/>
    </source>
</evidence>
<dbReference type="Gene3D" id="1.10.8.60">
    <property type="match status" value="1"/>
</dbReference>
<keyword evidence="6" id="KW-0647">Proteasome</keyword>
<feature type="domain" description="AAA+ ATPase" evidence="8">
    <location>
        <begin position="191"/>
        <end position="338"/>
    </location>
</feature>
<organism evidence="9 12">
    <name type="scientific">Trichinella pseudospiralis</name>
    <name type="common">Parasitic roundworm</name>
    <dbReference type="NCBI Taxonomy" id="6337"/>
    <lineage>
        <taxon>Eukaryota</taxon>
        <taxon>Metazoa</taxon>
        <taxon>Ecdysozoa</taxon>
        <taxon>Nematoda</taxon>
        <taxon>Enoplea</taxon>
        <taxon>Dorylaimia</taxon>
        <taxon>Trichinellida</taxon>
        <taxon>Trichinellidae</taxon>
        <taxon>Trichinella</taxon>
    </lineage>
</organism>
<keyword evidence="4" id="KW-0547">Nucleotide-binding</keyword>
<dbReference type="InterPro" id="IPR032501">
    <property type="entry name" value="Prot_ATP_ID_OB_2nd"/>
</dbReference>
<dbReference type="InterPro" id="IPR041569">
    <property type="entry name" value="AAA_lid_3"/>
</dbReference>
<dbReference type="GO" id="GO:0008233">
    <property type="term" value="F:peptidase activity"/>
    <property type="evidence" value="ECO:0007669"/>
    <property type="project" value="UniProtKB-KW"/>
</dbReference>
<evidence type="ECO:0000256" key="4">
    <source>
        <dbReference type="ARBA" id="ARBA00022741"/>
    </source>
</evidence>
<evidence type="ECO:0000256" key="7">
    <source>
        <dbReference type="SAM" id="MobiDB-lite"/>
    </source>
</evidence>
<comment type="caution">
    <text evidence="9">The sequence shown here is derived from an EMBL/GenBank/DDBJ whole genome shotgun (WGS) entry which is preliminary data.</text>
</comment>
<dbReference type="InterPro" id="IPR012340">
    <property type="entry name" value="NA-bd_OB-fold"/>
</dbReference>
<keyword evidence="9" id="KW-0645">Protease</keyword>
<accession>A0A0V1EUW0</accession>
<dbReference type="Pfam" id="PF16450">
    <property type="entry name" value="Prot_ATP_ID_OB_C"/>
    <property type="match status" value="1"/>
</dbReference>
<evidence type="ECO:0000313" key="9">
    <source>
        <dbReference type="EMBL" id="KRY77670.1"/>
    </source>
</evidence>
<dbReference type="InterPro" id="IPR003593">
    <property type="entry name" value="AAA+_ATPase"/>
</dbReference>
<dbReference type="SUPFAM" id="SSF52540">
    <property type="entry name" value="P-loop containing nucleoside triphosphate hydrolases"/>
    <property type="match status" value="1"/>
</dbReference>